<keyword evidence="4" id="KW-1185">Reference proteome</keyword>
<evidence type="ECO:0000259" key="2">
    <source>
        <dbReference type="SMART" id="SM00854"/>
    </source>
</evidence>
<gene>
    <name evidence="3" type="ORF">ADH67_03555</name>
</gene>
<dbReference type="PANTHER" id="PTHR33393:SF13">
    <property type="entry name" value="PGA BIOSYNTHESIS PROTEIN CAPA"/>
    <property type="match status" value="1"/>
</dbReference>
<organism evidence="3 4">
    <name type="scientific">Turicimonas muris</name>
    <dbReference type="NCBI Taxonomy" id="1796652"/>
    <lineage>
        <taxon>Bacteria</taxon>
        <taxon>Pseudomonadati</taxon>
        <taxon>Pseudomonadota</taxon>
        <taxon>Betaproteobacteria</taxon>
        <taxon>Burkholderiales</taxon>
        <taxon>Sutterellaceae</taxon>
        <taxon>Turicimonas</taxon>
    </lineage>
</organism>
<evidence type="ECO:0000313" key="4">
    <source>
        <dbReference type="Proteomes" id="UP000214610"/>
    </source>
</evidence>
<accession>A0A227KR78</accession>
<dbReference type="InterPro" id="IPR052169">
    <property type="entry name" value="CW_Biosynth-Accessory"/>
</dbReference>
<evidence type="ECO:0000313" key="3">
    <source>
        <dbReference type="EMBL" id="OXE50095.1"/>
    </source>
</evidence>
<feature type="domain" description="Capsule synthesis protein CapA" evidence="2">
    <location>
        <begin position="4"/>
        <end position="317"/>
    </location>
</feature>
<dbReference type="GeneID" id="78362506"/>
<reference evidence="4" key="1">
    <citation type="submission" date="2017-05" db="EMBL/GenBank/DDBJ databases">
        <title>Improved OligoMM genomes.</title>
        <authorList>
            <person name="Garzetti D."/>
        </authorList>
    </citation>
    <scope>NUCLEOTIDE SEQUENCE [LARGE SCALE GENOMIC DNA]</scope>
    <source>
        <strain evidence="4">YL45</strain>
    </source>
</reference>
<name>A0A227KR78_9BURK</name>
<evidence type="ECO:0000256" key="1">
    <source>
        <dbReference type="ARBA" id="ARBA00005662"/>
    </source>
</evidence>
<protein>
    <submittedName>
        <fullName evidence="3">Capsule biosynthesis protein</fullName>
    </submittedName>
</protein>
<dbReference type="PANTHER" id="PTHR33393">
    <property type="entry name" value="POLYGLUTAMINE SYNTHESIS ACCESSORY PROTEIN RV0574C-RELATED"/>
    <property type="match status" value="1"/>
</dbReference>
<dbReference type="Proteomes" id="UP000214610">
    <property type="component" value="Unassembled WGS sequence"/>
</dbReference>
<dbReference type="RefSeq" id="WP_066594800.1">
    <property type="nucleotide sequence ID" value="NZ_CAJTBZ010000014.1"/>
</dbReference>
<comment type="similarity">
    <text evidence="1">Belongs to the CapA family.</text>
</comment>
<comment type="caution">
    <text evidence="3">The sequence shown here is derived from an EMBL/GenBank/DDBJ whole genome shotgun (WGS) entry which is preliminary data.</text>
</comment>
<dbReference type="Pfam" id="PF09587">
    <property type="entry name" value="PGA_cap"/>
    <property type="match status" value="1"/>
</dbReference>
<dbReference type="CDD" id="cd07381">
    <property type="entry name" value="MPP_CapA"/>
    <property type="match status" value="1"/>
</dbReference>
<sequence length="435" mass="48066">MSTKFVASGDCFITRSIPENGYPGFKEIKELIETADVRFTNLEMTFHDQEGYPAAASGGTWAMAAPKLIDDVCKYGFNLFNTANNHSGDFGQEGVMATIRHLKERKLIFAGSGENLREAARAVYLDTKEARVALIGITSSFDPAAAAGGPSIDMMGRPGLNPLRFKTIHHVNAKHFEMAKELAEVSEANNLRTLKTQAGYLPPLPNDIFPFGKLTFKLSDGEERNETVPHPADVERTIREIKEAKRQADIVLVSVHAHEFLDLDMDKPAEFLRTFSRKCIDAGASVVIGHGPHELRGIEKYGDGLIFYSLGNFIFQTETIERQPVEAYTNMGMPSNSQVGDLMDKRSGNGTRGFAAQKTIWSAVLPVWETEDGKITSVTLHPIDLHQHAPRSRKGSPILTDSEEVLHQLKKLSKEFGTEIQIKNGKGYIDMTAEA</sequence>
<proteinExistence type="inferred from homology"/>
<dbReference type="SMART" id="SM00854">
    <property type="entry name" value="PGA_cap"/>
    <property type="match status" value="1"/>
</dbReference>
<dbReference type="InterPro" id="IPR029052">
    <property type="entry name" value="Metallo-depent_PP-like"/>
</dbReference>
<dbReference type="SUPFAM" id="SSF56300">
    <property type="entry name" value="Metallo-dependent phosphatases"/>
    <property type="match status" value="1"/>
</dbReference>
<dbReference type="AlphaFoldDB" id="A0A227KR78"/>
<dbReference type="InterPro" id="IPR019079">
    <property type="entry name" value="Capsule_synth_CapA"/>
</dbReference>
<dbReference type="EMBL" id="NHMP01000002">
    <property type="protein sequence ID" value="OXE50095.1"/>
    <property type="molecule type" value="Genomic_DNA"/>
</dbReference>